<dbReference type="RefSeq" id="WP_078981970.1">
    <property type="nucleotide sequence ID" value="NZ_MWQN01000004.1"/>
</dbReference>
<reference evidence="4 5" key="1">
    <citation type="submission" date="2017-03" db="EMBL/GenBank/DDBJ databases">
        <title>Draft genome sequence of Streptomyces scabrisporus NF3, endophyte isolated from Amphipterygium adstringens.</title>
        <authorList>
            <person name="Vazquez M."/>
            <person name="Ceapa C.D."/>
            <person name="Rodriguez Luna D."/>
            <person name="Sanchez Esquivel S."/>
        </authorList>
    </citation>
    <scope>NUCLEOTIDE SEQUENCE [LARGE SCALE GENOMIC DNA]</scope>
    <source>
        <strain evidence="4 5">NF3</strain>
    </source>
</reference>
<gene>
    <name evidence="4" type="ORF">B4N89_42470</name>
</gene>
<evidence type="ECO:0000313" key="5">
    <source>
        <dbReference type="Proteomes" id="UP000190037"/>
    </source>
</evidence>
<dbReference type="GO" id="GO:0003677">
    <property type="term" value="F:DNA binding"/>
    <property type="evidence" value="ECO:0007669"/>
    <property type="project" value="UniProtKB-UniRule"/>
</dbReference>
<dbReference type="InterPro" id="IPR041583">
    <property type="entry name" value="TetR_C_31"/>
</dbReference>
<dbReference type="Pfam" id="PF17940">
    <property type="entry name" value="TetR_C_31"/>
    <property type="match status" value="1"/>
</dbReference>
<proteinExistence type="predicted"/>
<feature type="DNA-binding region" description="H-T-H motif" evidence="2">
    <location>
        <begin position="28"/>
        <end position="47"/>
    </location>
</feature>
<dbReference type="AlphaFoldDB" id="A0A1T3NKP1"/>
<dbReference type="Gene3D" id="1.10.357.10">
    <property type="entry name" value="Tetracycline Repressor, domain 2"/>
    <property type="match status" value="1"/>
</dbReference>
<evidence type="ECO:0000256" key="2">
    <source>
        <dbReference type="PROSITE-ProRule" id="PRU00335"/>
    </source>
</evidence>
<evidence type="ECO:0000256" key="1">
    <source>
        <dbReference type="ARBA" id="ARBA00023125"/>
    </source>
</evidence>
<protein>
    <recommendedName>
        <fullName evidence="3">HTH tetR-type domain-containing protein</fullName>
    </recommendedName>
</protein>
<dbReference type="OrthoDB" id="7506349at2"/>
<dbReference type="SUPFAM" id="SSF46689">
    <property type="entry name" value="Homeodomain-like"/>
    <property type="match status" value="1"/>
</dbReference>
<dbReference type="Proteomes" id="UP000190037">
    <property type="component" value="Unassembled WGS sequence"/>
</dbReference>
<evidence type="ECO:0000259" key="3">
    <source>
        <dbReference type="PROSITE" id="PS50977"/>
    </source>
</evidence>
<name>A0A1T3NKP1_9ACTN</name>
<dbReference type="STRING" id="159449.B4N89_42470"/>
<keyword evidence="1 2" id="KW-0238">DNA-binding</keyword>
<dbReference type="EMBL" id="MWQN01000004">
    <property type="protein sequence ID" value="OPC77211.1"/>
    <property type="molecule type" value="Genomic_DNA"/>
</dbReference>
<sequence>MRAEHDRRTVLADAAIELLASGGMRALTHRGVDARAELPVGTTSAYFRTRKALITKAVRRLVELDAEDLRQVALAADGPLLAPPRTGLLGPAHLDRLADATAGFVDHMLGPGRVRTLARYHCILETVHEPELREILRHGDAARAQMCALLTAAGIPRARAEERARRHLACVDGLIFDRLTALPGSVPPPGTPESRDELREAVRGLLEIAVAGGEPALPRGCAPRPAPQAG</sequence>
<feature type="domain" description="HTH tetR-type" evidence="3">
    <location>
        <begin position="5"/>
        <end position="65"/>
    </location>
</feature>
<dbReference type="InterPro" id="IPR001647">
    <property type="entry name" value="HTH_TetR"/>
</dbReference>
<comment type="caution">
    <text evidence="4">The sequence shown here is derived from an EMBL/GenBank/DDBJ whole genome shotgun (WGS) entry which is preliminary data.</text>
</comment>
<evidence type="ECO:0000313" key="4">
    <source>
        <dbReference type="EMBL" id="OPC77211.1"/>
    </source>
</evidence>
<dbReference type="PROSITE" id="PS50977">
    <property type="entry name" value="HTH_TETR_2"/>
    <property type="match status" value="1"/>
</dbReference>
<accession>A0A1T3NKP1</accession>
<keyword evidence="5" id="KW-1185">Reference proteome</keyword>
<dbReference type="InterPro" id="IPR009057">
    <property type="entry name" value="Homeodomain-like_sf"/>
</dbReference>
<organism evidence="4 5">
    <name type="scientific">Embleya scabrispora</name>
    <dbReference type="NCBI Taxonomy" id="159449"/>
    <lineage>
        <taxon>Bacteria</taxon>
        <taxon>Bacillati</taxon>
        <taxon>Actinomycetota</taxon>
        <taxon>Actinomycetes</taxon>
        <taxon>Kitasatosporales</taxon>
        <taxon>Streptomycetaceae</taxon>
        <taxon>Embleya</taxon>
    </lineage>
</organism>